<keyword evidence="7 8" id="KW-0472">Membrane</keyword>
<feature type="transmembrane region" description="Helical" evidence="8">
    <location>
        <begin position="362"/>
        <end position="381"/>
    </location>
</feature>
<evidence type="ECO:0000256" key="7">
    <source>
        <dbReference type="ARBA" id="ARBA00023136"/>
    </source>
</evidence>
<dbReference type="PROSITE" id="PS50928">
    <property type="entry name" value="ABC_TM1"/>
    <property type="match status" value="2"/>
</dbReference>
<evidence type="ECO:0000313" key="10">
    <source>
        <dbReference type="EMBL" id="SDL78657.1"/>
    </source>
</evidence>
<keyword evidence="6 8" id="KW-1133">Transmembrane helix</keyword>
<feature type="transmembrane region" description="Helical" evidence="8">
    <location>
        <begin position="163"/>
        <end position="196"/>
    </location>
</feature>
<feature type="transmembrane region" description="Helical" evidence="8">
    <location>
        <begin position="271"/>
        <end position="295"/>
    </location>
</feature>
<dbReference type="EMBL" id="FNGP01000006">
    <property type="protein sequence ID" value="SDL78657.1"/>
    <property type="molecule type" value="Genomic_DNA"/>
</dbReference>
<dbReference type="GO" id="GO:0005886">
    <property type="term" value="C:plasma membrane"/>
    <property type="evidence" value="ECO:0007669"/>
    <property type="project" value="UniProtKB-SubCell"/>
</dbReference>
<keyword evidence="11" id="KW-1185">Reference proteome</keyword>
<dbReference type="InterPro" id="IPR000515">
    <property type="entry name" value="MetI-like"/>
</dbReference>
<evidence type="ECO:0000256" key="2">
    <source>
        <dbReference type="ARBA" id="ARBA00022448"/>
    </source>
</evidence>
<evidence type="ECO:0000313" key="11">
    <source>
        <dbReference type="Proteomes" id="UP000199475"/>
    </source>
</evidence>
<feature type="transmembrane region" description="Helical" evidence="8">
    <location>
        <begin position="495"/>
        <end position="516"/>
    </location>
</feature>
<evidence type="ECO:0000256" key="8">
    <source>
        <dbReference type="RuleBase" id="RU363032"/>
    </source>
</evidence>
<dbReference type="Pfam" id="PF00528">
    <property type="entry name" value="BPD_transp_1"/>
    <property type="match status" value="2"/>
</dbReference>
<organism evidence="10 11">
    <name type="scientific">Tessaracoccus oleiagri</name>
    <dbReference type="NCBI Taxonomy" id="686624"/>
    <lineage>
        <taxon>Bacteria</taxon>
        <taxon>Bacillati</taxon>
        <taxon>Actinomycetota</taxon>
        <taxon>Actinomycetes</taxon>
        <taxon>Propionibacteriales</taxon>
        <taxon>Propionibacteriaceae</taxon>
        <taxon>Tessaracoccus</taxon>
    </lineage>
</organism>
<evidence type="ECO:0000256" key="3">
    <source>
        <dbReference type="ARBA" id="ARBA00022475"/>
    </source>
</evidence>
<comment type="subcellular location">
    <subcellularLocation>
        <location evidence="1">Cell inner membrane</location>
        <topology evidence="1">Multi-pass membrane protein</topology>
    </subcellularLocation>
    <subcellularLocation>
        <location evidence="8">Cell membrane</location>
        <topology evidence="8">Multi-pass membrane protein</topology>
    </subcellularLocation>
</comment>
<reference evidence="10 11" key="1">
    <citation type="submission" date="2016-10" db="EMBL/GenBank/DDBJ databases">
        <authorList>
            <person name="de Groot N.N."/>
        </authorList>
    </citation>
    <scope>NUCLEOTIDE SEQUENCE [LARGE SCALE GENOMIC DNA]</scope>
    <source>
        <strain evidence="10 11">CGMCC 1.9159</strain>
    </source>
</reference>
<proteinExistence type="inferred from homology"/>
<keyword evidence="2 8" id="KW-0813">Transport</keyword>
<feature type="transmembrane region" description="Helical" evidence="8">
    <location>
        <begin position="57"/>
        <end position="84"/>
    </location>
</feature>
<gene>
    <name evidence="10" type="ORF">SAMN04488242_2799</name>
</gene>
<comment type="similarity">
    <text evidence="8">Belongs to the binding-protein-dependent transport system permease family.</text>
</comment>
<dbReference type="PANTHER" id="PTHR43357:SF4">
    <property type="entry name" value="INNER MEMBRANE ABC TRANSPORTER PERMEASE PROTEIN YDCV"/>
    <property type="match status" value="1"/>
</dbReference>
<dbReference type="Gene3D" id="1.10.3720.10">
    <property type="entry name" value="MetI-like"/>
    <property type="match status" value="2"/>
</dbReference>
<keyword evidence="4" id="KW-0997">Cell inner membrane</keyword>
<accession>A0A1G9MXK5</accession>
<keyword evidence="5 8" id="KW-0812">Transmembrane</keyword>
<feature type="transmembrane region" description="Helical" evidence="8">
    <location>
        <begin position="119"/>
        <end position="143"/>
    </location>
</feature>
<feature type="domain" description="ABC transmembrane type-1" evidence="9">
    <location>
        <begin position="318"/>
        <end position="516"/>
    </location>
</feature>
<feature type="domain" description="ABC transmembrane type-1" evidence="9">
    <location>
        <begin position="58"/>
        <end position="238"/>
    </location>
</feature>
<evidence type="ECO:0000256" key="1">
    <source>
        <dbReference type="ARBA" id="ARBA00004429"/>
    </source>
</evidence>
<evidence type="ECO:0000256" key="6">
    <source>
        <dbReference type="ARBA" id="ARBA00022989"/>
    </source>
</evidence>
<dbReference type="STRING" id="686624.SAMN04488242_2799"/>
<dbReference type="InterPro" id="IPR035906">
    <property type="entry name" value="MetI-like_sf"/>
</dbReference>
<protein>
    <submittedName>
        <fullName evidence="10">Thiamine transport system permease protein</fullName>
    </submittedName>
</protein>
<evidence type="ECO:0000256" key="4">
    <source>
        <dbReference type="ARBA" id="ARBA00022519"/>
    </source>
</evidence>
<keyword evidence="3" id="KW-1003">Cell membrane</keyword>
<name>A0A1G9MXK5_9ACTN</name>
<feature type="transmembrane region" description="Helical" evidence="8">
    <location>
        <begin position="393"/>
        <end position="413"/>
    </location>
</feature>
<feature type="transmembrane region" description="Helical" evidence="8">
    <location>
        <begin position="96"/>
        <end position="113"/>
    </location>
</feature>
<dbReference type="CDD" id="cd06261">
    <property type="entry name" value="TM_PBP2"/>
    <property type="match status" value="2"/>
</dbReference>
<feature type="transmembrane region" description="Helical" evidence="8">
    <location>
        <begin position="315"/>
        <end position="341"/>
    </location>
</feature>
<sequence length="527" mass="55771">MIRRLAWVLVAAVPAAFLAVFFVWPALSLVTRGFHDGESWTLAGLAAVAGSRRTWDALVFTLATASAATAITVALGVVGAYVLYRLRFRGQSWLRGLVTVPFVLPTVVVGIAFSGPHPVAGIVLAMVFFNYSVVVRTVGALWIRLDPRQAQAATALGASPRQVALSVTLPSLGPAVASAAALVFLFCASGFGIVMTLGRGQYHTIETEIWFQTTQVLNLTAAAALSIAQVVVVTVSLWLTNAWQRRSQAALKLMPETSSTSAPVWGRDWPALLLTGVVILGLLVVPLAGLVLRSLRVRGAWSLDGYRRLLDEELVGAISTSLVTATGAAAIAVGLGMLVALTASRRPHSRTGRSWLHALETVYMLPLGVSAVTVGFGYLITLNRPPLDLRSSVVLIPIAQAVVALPLVVRTLLPTLRAISPRQIQAAQVLGASPLRVLGTIELPALGRGFGLALGFAFATSLGEFGATTFLARPDNPTLPVLIYRLFSRPTGDNYAMALAASVVLALLTAAVMVAAEQARPREVESW</sequence>
<dbReference type="SUPFAM" id="SSF161098">
    <property type="entry name" value="MetI-like"/>
    <property type="match status" value="2"/>
</dbReference>
<dbReference type="Proteomes" id="UP000199475">
    <property type="component" value="Unassembled WGS sequence"/>
</dbReference>
<dbReference type="PANTHER" id="PTHR43357">
    <property type="entry name" value="INNER MEMBRANE ABC TRANSPORTER PERMEASE PROTEIN YDCV"/>
    <property type="match status" value="1"/>
</dbReference>
<feature type="transmembrane region" description="Helical" evidence="8">
    <location>
        <begin position="216"/>
        <end position="239"/>
    </location>
</feature>
<evidence type="ECO:0000259" key="9">
    <source>
        <dbReference type="PROSITE" id="PS50928"/>
    </source>
</evidence>
<evidence type="ECO:0000256" key="5">
    <source>
        <dbReference type="ARBA" id="ARBA00022692"/>
    </source>
</evidence>
<feature type="transmembrane region" description="Helical" evidence="8">
    <location>
        <begin position="450"/>
        <end position="472"/>
    </location>
</feature>
<dbReference type="GO" id="GO:0055085">
    <property type="term" value="P:transmembrane transport"/>
    <property type="evidence" value="ECO:0007669"/>
    <property type="project" value="InterPro"/>
</dbReference>
<dbReference type="RefSeq" id="WP_218118483.1">
    <property type="nucleotide sequence ID" value="NZ_FNGP01000006.1"/>
</dbReference>
<dbReference type="AlphaFoldDB" id="A0A1G9MXK5"/>